<dbReference type="Pfam" id="PF05988">
    <property type="entry name" value="DUF899"/>
    <property type="match status" value="1"/>
</dbReference>
<organism evidence="1 2">
    <name type="scientific">Sphingomonas quercus</name>
    <dbReference type="NCBI Taxonomy" id="2842451"/>
    <lineage>
        <taxon>Bacteria</taxon>
        <taxon>Pseudomonadati</taxon>
        <taxon>Pseudomonadota</taxon>
        <taxon>Alphaproteobacteria</taxon>
        <taxon>Sphingomonadales</taxon>
        <taxon>Sphingomonadaceae</taxon>
        <taxon>Sphingomonas</taxon>
    </lineage>
</organism>
<dbReference type="RefSeq" id="WP_216323223.1">
    <property type="nucleotide sequence ID" value="NZ_JAHKRT010000004.1"/>
</dbReference>
<reference evidence="1 2" key="1">
    <citation type="submission" date="2021-06" db="EMBL/GenBank/DDBJ databases">
        <title>Sphingomonas sp. XMGL2, whole genome shotgun sequencing project.</title>
        <authorList>
            <person name="Zhao G."/>
            <person name="Shen L."/>
        </authorList>
    </citation>
    <scope>NUCLEOTIDE SEQUENCE [LARGE SCALE GENOMIC DNA]</scope>
    <source>
        <strain evidence="1 2">XMGL2</strain>
    </source>
</reference>
<accession>A0ABS6BI93</accession>
<dbReference type="EMBL" id="JAHKRT010000004">
    <property type="protein sequence ID" value="MBU3077899.1"/>
    <property type="molecule type" value="Genomic_DNA"/>
</dbReference>
<evidence type="ECO:0000313" key="1">
    <source>
        <dbReference type="EMBL" id="MBU3077899.1"/>
    </source>
</evidence>
<protein>
    <submittedName>
        <fullName evidence="1">DUF899 family protein</fullName>
    </submittedName>
</protein>
<sequence length="234" mass="25756">MADSELVPAGELAARAGVRFPNESAAYRAARTALLAEEIELRRHIERVAEMRRALPLGGAVPDSYRFIDETGGERALGDLFGGHDTLIAYNWMFGPQRRRPCPMCTGLVAGLAAAAADLMQRVGLVVIGRSPIERQIAFKVERGWRDLRFAEALGDAFAADFHALAPDGSEWPALNVFAKREGVVYHFWGGEMNGETMDPGQDPRGAPDPMLLWTMLDLTPAGRGRDWYPKLSY</sequence>
<gene>
    <name evidence="1" type="ORF">KOF26_08485</name>
</gene>
<evidence type="ECO:0000313" key="2">
    <source>
        <dbReference type="Proteomes" id="UP000776276"/>
    </source>
</evidence>
<name>A0ABS6BI93_9SPHN</name>
<dbReference type="InterPro" id="IPR010296">
    <property type="entry name" value="DUF899_thioredox"/>
</dbReference>
<dbReference type="Proteomes" id="UP000776276">
    <property type="component" value="Unassembled WGS sequence"/>
</dbReference>
<proteinExistence type="predicted"/>
<comment type="caution">
    <text evidence="1">The sequence shown here is derived from an EMBL/GenBank/DDBJ whole genome shotgun (WGS) entry which is preliminary data.</text>
</comment>
<keyword evidence="2" id="KW-1185">Reference proteome</keyword>